<evidence type="ECO:0000256" key="4">
    <source>
        <dbReference type="SAM" id="Phobius"/>
    </source>
</evidence>
<dbReference type="RefSeq" id="WP_274140111.1">
    <property type="nucleotide sequence ID" value="NZ_JAJUBB010000002.1"/>
</dbReference>
<dbReference type="PANTHER" id="PTHR14969:SF54">
    <property type="entry name" value="PHOSPHATIDYLGLYCEROPHOSPHATASE B"/>
    <property type="match status" value="1"/>
</dbReference>
<keyword evidence="7" id="KW-1185">Reference proteome</keyword>
<evidence type="ECO:0000256" key="3">
    <source>
        <dbReference type="ARBA" id="ARBA00047594"/>
    </source>
</evidence>
<evidence type="ECO:0000313" key="7">
    <source>
        <dbReference type="Proteomes" id="UP001149821"/>
    </source>
</evidence>
<keyword evidence="4" id="KW-1133">Transmembrane helix</keyword>
<dbReference type="Gene3D" id="1.20.144.10">
    <property type="entry name" value="Phosphatidic acid phosphatase type 2/haloperoxidase"/>
    <property type="match status" value="1"/>
</dbReference>
<dbReference type="Pfam" id="PF01569">
    <property type="entry name" value="PAP2"/>
    <property type="match status" value="1"/>
</dbReference>
<evidence type="ECO:0000313" key="6">
    <source>
        <dbReference type="EMBL" id="MDD1780150.1"/>
    </source>
</evidence>
<comment type="catalytic activity">
    <reaction evidence="3">
        <text>di-trans,octa-cis-undecaprenyl diphosphate + H2O = di-trans,octa-cis-undecaprenyl phosphate + phosphate + H(+)</text>
        <dbReference type="Rhea" id="RHEA:28094"/>
        <dbReference type="ChEBI" id="CHEBI:15377"/>
        <dbReference type="ChEBI" id="CHEBI:15378"/>
        <dbReference type="ChEBI" id="CHEBI:43474"/>
        <dbReference type="ChEBI" id="CHEBI:58405"/>
        <dbReference type="ChEBI" id="CHEBI:60392"/>
        <dbReference type="EC" id="3.6.1.27"/>
    </reaction>
</comment>
<name>A0ABT5QI61_9GAMM</name>
<keyword evidence="4" id="KW-0472">Membrane</keyword>
<dbReference type="SUPFAM" id="SSF48317">
    <property type="entry name" value="Acid phosphatase/Vanadium-dependent haloperoxidase"/>
    <property type="match status" value="1"/>
</dbReference>
<protein>
    <recommendedName>
        <fullName evidence="1">undecaprenyl-diphosphate phosphatase</fullName>
        <ecNumber evidence="1">3.6.1.27</ecNumber>
    </recommendedName>
    <alternativeName>
        <fullName evidence="2">Undecaprenyl pyrophosphate phosphatase</fullName>
    </alternativeName>
</protein>
<dbReference type="Proteomes" id="UP001149821">
    <property type="component" value="Unassembled WGS sequence"/>
</dbReference>
<dbReference type="CDD" id="cd01610">
    <property type="entry name" value="PAP2_like"/>
    <property type="match status" value="1"/>
</dbReference>
<organism evidence="6 7">
    <name type="scientific">Enterovibrio qingdaonensis</name>
    <dbReference type="NCBI Taxonomy" id="2899818"/>
    <lineage>
        <taxon>Bacteria</taxon>
        <taxon>Pseudomonadati</taxon>
        <taxon>Pseudomonadota</taxon>
        <taxon>Gammaproteobacteria</taxon>
        <taxon>Vibrionales</taxon>
        <taxon>Vibrionaceae</taxon>
        <taxon>Enterovibrio</taxon>
    </lineage>
</organism>
<feature type="transmembrane region" description="Helical" evidence="4">
    <location>
        <begin position="76"/>
        <end position="97"/>
    </location>
</feature>
<dbReference type="PANTHER" id="PTHR14969">
    <property type="entry name" value="SPHINGOSINE-1-PHOSPHATE PHOSPHOHYDROLASE"/>
    <property type="match status" value="1"/>
</dbReference>
<evidence type="ECO:0000256" key="1">
    <source>
        <dbReference type="ARBA" id="ARBA00012374"/>
    </source>
</evidence>
<evidence type="ECO:0000259" key="5">
    <source>
        <dbReference type="SMART" id="SM00014"/>
    </source>
</evidence>
<accession>A0ABT5QI61</accession>
<proteinExistence type="predicted"/>
<feature type="transmembrane region" description="Helical" evidence="4">
    <location>
        <begin position="209"/>
        <end position="229"/>
    </location>
</feature>
<dbReference type="InterPro" id="IPR000326">
    <property type="entry name" value="PAP2/HPO"/>
</dbReference>
<feature type="transmembrane region" description="Helical" evidence="4">
    <location>
        <begin position="50"/>
        <end position="69"/>
    </location>
</feature>
<gene>
    <name evidence="6" type="ORF">LRP49_02955</name>
</gene>
<feature type="transmembrane region" description="Helical" evidence="4">
    <location>
        <begin position="184"/>
        <end position="203"/>
    </location>
</feature>
<evidence type="ECO:0000256" key="2">
    <source>
        <dbReference type="ARBA" id="ARBA00032707"/>
    </source>
</evidence>
<feature type="domain" description="Phosphatidic acid phosphatase type 2/haloperoxidase" evidence="5">
    <location>
        <begin position="78"/>
        <end position="226"/>
    </location>
</feature>
<keyword evidence="4" id="KW-0812">Transmembrane</keyword>
<feature type="transmembrane region" description="Helical" evidence="4">
    <location>
        <begin position="156"/>
        <end position="177"/>
    </location>
</feature>
<sequence>MNNYKKWGLICSASLFTFAIISSAFFSGVRLTGGVSETLGRVFTYASWSAGKQGFLITTALFCLIPFVLKWPRKKVLTMLMCFGVVLGASFVTKTVVKRLTQEPRPYTQTLAELGKVPSAEAFYQGTPASRDEILSTASHDISPWRMMHWKGETNYSFPSGHTIFAAAAAIFWGAILMVEGYRVLGWLVVGWSGIVAASRMWLGMHWSIDVFASIGFAAIICSAVYASANRLNRMLKRRMDETTL</sequence>
<dbReference type="EMBL" id="JAJUBB010000002">
    <property type="protein sequence ID" value="MDD1780150.1"/>
    <property type="molecule type" value="Genomic_DNA"/>
</dbReference>
<reference evidence="6" key="1">
    <citation type="submission" date="2021-12" db="EMBL/GenBank/DDBJ databases">
        <title>Enterovibrio ZSDZ35 sp. nov. and Enterovibrio ZSDZ42 sp. nov., isolated from coastal seawater in Qingdao.</title>
        <authorList>
            <person name="Zhang P."/>
        </authorList>
    </citation>
    <scope>NUCLEOTIDE SEQUENCE</scope>
    <source>
        <strain evidence="6">ZSDZ35</strain>
    </source>
</reference>
<dbReference type="EC" id="3.6.1.27" evidence="1"/>
<comment type="caution">
    <text evidence="6">The sequence shown here is derived from an EMBL/GenBank/DDBJ whole genome shotgun (WGS) entry which is preliminary data.</text>
</comment>
<dbReference type="InterPro" id="IPR036938">
    <property type="entry name" value="PAP2/HPO_sf"/>
</dbReference>
<dbReference type="SMART" id="SM00014">
    <property type="entry name" value="acidPPc"/>
    <property type="match status" value="1"/>
</dbReference>